<dbReference type="Proteomes" id="UP001056035">
    <property type="component" value="Chromosome"/>
</dbReference>
<accession>A0ABY5DZC0</accession>
<dbReference type="Pfam" id="PF02470">
    <property type="entry name" value="MlaD"/>
    <property type="match status" value="1"/>
</dbReference>
<dbReference type="PANTHER" id="PTHR33371">
    <property type="entry name" value="INTERMEMBRANE PHOSPHOLIPID TRANSPORT SYSTEM BINDING PROTEIN MLAD-RELATED"/>
    <property type="match status" value="1"/>
</dbReference>
<sequence length="469" mass="50079">MNKRALTPARLGTMVIFALSCFGLLLFLWISFGGTTPLQPKGFRFTVPFRDVGLLSTQADVRISGISVGKVIRIDRVGREAHAEIGLDAPFAPPPDDIRAILRKKTLLGETYLELTPGTPGAPRLAEGGMLPRARVESTVEIDRLLSALDRPTRAHLGAWLRSWSRAVRGRGPDISAATATLPPTVEAADDLLTVLDGQRRSMRGLVRDSGTVFAAVGDRNSRVGELVTAADRVLTTTAARPRDLEATVRVLPGFLRDLRGGLASAERVGNALGPVVRDARPAAPALAPTLAAATAVAPELRSASRALGGLVAPADHALPQLVPVLAAARPLVRELHPLARELAPLAGILPAYRRELVSSWPKMVAATQARQRDAGTGRPVHYLRIVLPLWNEALAGFRQRPPSARTAPYLRPGGLGDLAQGLKAYSCSNVHNPTTVPLIGTAPPCVEQGPVELQGRPEYFPQLRRAPP</sequence>
<dbReference type="InterPro" id="IPR052336">
    <property type="entry name" value="MlaD_Phospholipid_Transporter"/>
</dbReference>
<gene>
    <name evidence="2" type="ORF">NBH00_08265</name>
</gene>
<dbReference type="EMBL" id="CP098502">
    <property type="protein sequence ID" value="UTI66187.1"/>
    <property type="molecule type" value="Genomic_DNA"/>
</dbReference>
<reference evidence="2 3" key="1">
    <citation type="submission" date="2022-06" db="EMBL/GenBank/DDBJ databases">
        <title>Paraconexibacter antarcticus.</title>
        <authorList>
            <person name="Kim C.S."/>
        </authorList>
    </citation>
    <scope>NUCLEOTIDE SEQUENCE [LARGE SCALE GENOMIC DNA]</scope>
    <source>
        <strain evidence="2 3">02-257</strain>
    </source>
</reference>
<proteinExistence type="predicted"/>
<name>A0ABY5DZC0_9ACTN</name>
<feature type="domain" description="Mce/MlaD" evidence="1">
    <location>
        <begin position="42"/>
        <end position="118"/>
    </location>
</feature>
<organism evidence="2 3">
    <name type="scientific">Paraconexibacter antarcticus</name>
    <dbReference type="NCBI Taxonomy" id="2949664"/>
    <lineage>
        <taxon>Bacteria</taxon>
        <taxon>Bacillati</taxon>
        <taxon>Actinomycetota</taxon>
        <taxon>Thermoleophilia</taxon>
        <taxon>Solirubrobacterales</taxon>
        <taxon>Paraconexibacteraceae</taxon>
        <taxon>Paraconexibacter</taxon>
    </lineage>
</organism>
<evidence type="ECO:0000313" key="3">
    <source>
        <dbReference type="Proteomes" id="UP001056035"/>
    </source>
</evidence>
<dbReference type="PROSITE" id="PS51257">
    <property type="entry name" value="PROKAR_LIPOPROTEIN"/>
    <property type="match status" value="1"/>
</dbReference>
<dbReference type="InterPro" id="IPR003399">
    <property type="entry name" value="Mce/MlaD"/>
</dbReference>
<keyword evidence="3" id="KW-1185">Reference proteome</keyword>
<dbReference type="PANTHER" id="PTHR33371:SF4">
    <property type="entry name" value="INTERMEMBRANE PHOSPHOLIPID TRANSPORT SYSTEM BINDING PROTEIN MLAD"/>
    <property type="match status" value="1"/>
</dbReference>
<evidence type="ECO:0000259" key="1">
    <source>
        <dbReference type="Pfam" id="PF02470"/>
    </source>
</evidence>
<protein>
    <submittedName>
        <fullName evidence="2">MlaD family protein</fullName>
    </submittedName>
</protein>
<dbReference type="RefSeq" id="WP_254572862.1">
    <property type="nucleotide sequence ID" value="NZ_CP098502.1"/>
</dbReference>
<evidence type="ECO:0000313" key="2">
    <source>
        <dbReference type="EMBL" id="UTI66187.1"/>
    </source>
</evidence>